<gene>
    <name evidence="1" type="ORF">RJN63_29565</name>
</gene>
<comment type="caution">
    <text evidence="1">The sequence shown here is derived from an EMBL/GenBank/DDBJ whole genome shotgun (WGS) entry which is preliminary data.</text>
</comment>
<proteinExistence type="predicted"/>
<name>A0AAE4K9R3_9BURK</name>
<evidence type="ECO:0000313" key="1">
    <source>
        <dbReference type="EMBL" id="MDT0341009.1"/>
    </source>
</evidence>
<dbReference type="RefSeq" id="WP_284076799.1">
    <property type="nucleotide sequence ID" value="NZ_JAVLSM010000029.1"/>
</dbReference>
<protein>
    <submittedName>
        <fullName evidence="1">Uncharacterized protein</fullName>
    </submittedName>
</protein>
<sequence length="101" mass="11197">MIRSPITAAMANGLYDALVEYAGAIDADDLRQRFVFEFSQRASPTNEYRFQGALGFGGKFRYPQLTVDCYPEDLTPARNTMIQETNLALARIASRSDPLAG</sequence>
<accession>A0AAE4K9R3</accession>
<organism evidence="1">
    <name type="scientific">Herbaspirillum huttiense subsp. nephrolepidis</name>
    <dbReference type="NCBI Taxonomy" id="3075126"/>
    <lineage>
        <taxon>Bacteria</taxon>
        <taxon>Pseudomonadati</taxon>
        <taxon>Pseudomonadota</taxon>
        <taxon>Betaproteobacteria</taxon>
        <taxon>Burkholderiales</taxon>
        <taxon>Oxalobacteraceae</taxon>
        <taxon>Herbaspirillum</taxon>
    </lineage>
</organism>
<dbReference type="AlphaFoldDB" id="A0AAE4K9R3"/>
<reference evidence="1" key="1">
    <citation type="submission" date="2023-02" db="EMBL/GenBank/DDBJ databases">
        <title>Description of Herbaspirillum huttiense subsp. nephrolepsisexaltata and Herbaspirillum huttiense subsp. lycopersicon.</title>
        <authorList>
            <person name="Poudel M."/>
            <person name="Sharma A."/>
            <person name="Goss E."/>
            <person name="Tapia J.H."/>
            <person name="Harmon C.M."/>
            <person name="Jones J.B."/>
        </authorList>
    </citation>
    <scope>NUCLEOTIDE SEQUENCE</scope>
    <source>
        <strain evidence="1">NC40101</strain>
    </source>
</reference>
<dbReference type="EMBL" id="JAVRAA010000037">
    <property type="protein sequence ID" value="MDT0341009.1"/>
    <property type="molecule type" value="Genomic_DNA"/>
</dbReference>